<evidence type="ECO:0000313" key="1">
    <source>
        <dbReference type="EMBL" id="KAF2141960.1"/>
    </source>
</evidence>
<dbReference type="RefSeq" id="XP_033397672.1">
    <property type="nucleotide sequence ID" value="XM_033537753.1"/>
</dbReference>
<reference evidence="1" key="1">
    <citation type="journal article" date="2020" name="Stud. Mycol.">
        <title>101 Dothideomycetes genomes: a test case for predicting lifestyles and emergence of pathogens.</title>
        <authorList>
            <person name="Haridas S."/>
            <person name="Albert R."/>
            <person name="Binder M."/>
            <person name="Bloem J."/>
            <person name="Labutti K."/>
            <person name="Salamov A."/>
            <person name="Andreopoulos B."/>
            <person name="Baker S."/>
            <person name="Barry K."/>
            <person name="Bills G."/>
            <person name="Bluhm B."/>
            <person name="Cannon C."/>
            <person name="Castanera R."/>
            <person name="Culley D."/>
            <person name="Daum C."/>
            <person name="Ezra D."/>
            <person name="Gonzalez J."/>
            <person name="Henrissat B."/>
            <person name="Kuo A."/>
            <person name="Liang C."/>
            <person name="Lipzen A."/>
            <person name="Lutzoni F."/>
            <person name="Magnuson J."/>
            <person name="Mondo S."/>
            <person name="Nolan M."/>
            <person name="Ohm R."/>
            <person name="Pangilinan J."/>
            <person name="Park H.-J."/>
            <person name="Ramirez L."/>
            <person name="Alfaro M."/>
            <person name="Sun H."/>
            <person name="Tritt A."/>
            <person name="Yoshinaga Y."/>
            <person name="Zwiers L.-H."/>
            <person name="Turgeon B."/>
            <person name="Goodwin S."/>
            <person name="Spatafora J."/>
            <person name="Crous P."/>
            <person name="Grigoriev I."/>
        </authorList>
    </citation>
    <scope>NUCLEOTIDE SEQUENCE</scope>
    <source>
        <strain evidence="1">CBS 121167</strain>
    </source>
</reference>
<dbReference type="Proteomes" id="UP000799438">
    <property type="component" value="Unassembled WGS sequence"/>
</dbReference>
<dbReference type="GeneID" id="54295249"/>
<keyword evidence="2" id="KW-1185">Reference proteome</keyword>
<protein>
    <submittedName>
        <fullName evidence="1">Uncharacterized protein</fullName>
    </submittedName>
</protein>
<proteinExistence type="predicted"/>
<gene>
    <name evidence="1" type="ORF">K452DRAFT_23984</name>
</gene>
<organism evidence="1 2">
    <name type="scientific">Aplosporella prunicola CBS 121167</name>
    <dbReference type="NCBI Taxonomy" id="1176127"/>
    <lineage>
        <taxon>Eukaryota</taxon>
        <taxon>Fungi</taxon>
        <taxon>Dikarya</taxon>
        <taxon>Ascomycota</taxon>
        <taxon>Pezizomycotina</taxon>
        <taxon>Dothideomycetes</taxon>
        <taxon>Dothideomycetes incertae sedis</taxon>
        <taxon>Botryosphaeriales</taxon>
        <taxon>Aplosporellaceae</taxon>
        <taxon>Aplosporella</taxon>
    </lineage>
</organism>
<dbReference type="EMBL" id="ML995485">
    <property type="protein sequence ID" value="KAF2141960.1"/>
    <property type="molecule type" value="Genomic_DNA"/>
</dbReference>
<name>A0A6A6BCU0_9PEZI</name>
<accession>A0A6A6BCU0</accession>
<sequence>MKAPSRSAAANNAARNYWADSVLEAIVVIVVVTRSQPQLPIAHIYPLFSHRRQRPRAPHRAVMMMLGSQPAPEPPPPPAPHVVPTVPGRVIGRRETALRWIPVAGLRGLGRSGRIEARTAPLRWSEGLGVILILAEARPACLSQGR</sequence>
<dbReference type="AlphaFoldDB" id="A0A6A6BCU0"/>
<evidence type="ECO:0000313" key="2">
    <source>
        <dbReference type="Proteomes" id="UP000799438"/>
    </source>
</evidence>